<gene>
    <name evidence="1" type="ORF">SAMIE_1017560</name>
</gene>
<proteinExistence type="predicted"/>
<dbReference type="AlphaFoldDB" id="A0A494WCJ0"/>
<dbReference type="Proteomes" id="UP000279959">
    <property type="component" value="Chromosome"/>
</dbReference>
<accession>A0A494WCJ0</accession>
<name>A0A494WCJ0_9SPHN</name>
<dbReference type="EMBL" id="AP018664">
    <property type="protein sequence ID" value="BBD98255.1"/>
    <property type="molecule type" value="Genomic_DNA"/>
</dbReference>
<evidence type="ECO:0000313" key="2">
    <source>
        <dbReference type="Proteomes" id="UP000279959"/>
    </source>
</evidence>
<organism evidence="1 2">
    <name type="scientific">Sphingobium amiense</name>
    <dbReference type="NCBI Taxonomy" id="135719"/>
    <lineage>
        <taxon>Bacteria</taxon>
        <taxon>Pseudomonadati</taxon>
        <taxon>Pseudomonadota</taxon>
        <taxon>Alphaproteobacteria</taxon>
        <taxon>Sphingomonadales</taxon>
        <taxon>Sphingomonadaceae</taxon>
        <taxon>Sphingobium</taxon>
    </lineage>
</organism>
<protein>
    <submittedName>
        <fullName evidence="1">Uncharacterized protein</fullName>
    </submittedName>
</protein>
<evidence type="ECO:0000313" key="1">
    <source>
        <dbReference type="EMBL" id="BBD98255.1"/>
    </source>
</evidence>
<dbReference type="RefSeq" id="WP_066703082.1">
    <property type="nucleotide sequence ID" value="NZ_AP018664.1"/>
</dbReference>
<dbReference type="KEGG" id="sami:SAMIE_1017560"/>
<reference evidence="1 2" key="1">
    <citation type="submission" date="2018-05" db="EMBL/GenBank/DDBJ databases">
        <title>Complete Genome Sequence of the Nonylphenol-Degrading Bacterium Sphingobium amiense DSM 16289T.</title>
        <authorList>
            <person name="Ootsuka M."/>
            <person name="Nishizawa T."/>
            <person name="Ohta H."/>
        </authorList>
    </citation>
    <scope>NUCLEOTIDE SEQUENCE [LARGE SCALE GENOMIC DNA]</scope>
    <source>
        <strain evidence="1 2">DSM 16289</strain>
    </source>
</reference>
<sequence length="230" mass="24885">MTHDPITFVSLTVAAVSIPAAAKSDAAPGTHLIGAGLFIATRDSSHWRFSSEAAIIAAGEKEQNLLLWLADRLPLADTLIGWQIDHRLVPALLDAAAHADATIAHHFTLRLARALRNNVVDLAIDRGGAAASALWEVAGEAAIASPRMTADALLGNWSVGRLDLLRADCGSEALAIWLLFLRQAQTMGLDAEDETVAWMRRRSSIHLIKSEPRALGAERREIGIREERKK</sequence>
<keyword evidence="2" id="KW-1185">Reference proteome</keyword>